<organism evidence="4 5">
    <name type="scientific">Aquisphaera giovannonii</name>
    <dbReference type="NCBI Taxonomy" id="406548"/>
    <lineage>
        <taxon>Bacteria</taxon>
        <taxon>Pseudomonadati</taxon>
        <taxon>Planctomycetota</taxon>
        <taxon>Planctomycetia</taxon>
        <taxon>Isosphaerales</taxon>
        <taxon>Isosphaeraceae</taxon>
        <taxon>Aquisphaera</taxon>
    </lineage>
</organism>
<dbReference type="PROSITE" id="PS00409">
    <property type="entry name" value="PROKAR_NTER_METHYL"/>
    <property type="match status" value="1"/>
</dbReference>
<dbReference type="AlphaFoldDB" id="A0A5B9W1C2"/>
<reference evidence="4 5" key="1">
    <citation type="submission" date="2019-08" db="EMBL/GenBank/DDBJ databases">
        <title>Deep-cultivation of Planctomycetes and their phenomic and genomic characterization uncovers novel biology.</title>
        <authorList>
            <person name="Wiegand S."/>
            <person name="Jogler M."/>
            <person name="Boedeker C."/>
            <person name="Pinto D."/>
            <person name="Vollmers J."/>
            <person name="Rivas-Marin E."/>
            <person name="Kohn T."/>
            <person name="Peeters S.H."/>
            <person name="Heuer A."/>
            <person name="Rast P."/>
            <person name="Oberbeckmann S."/>
            <person name="Bunk B."/>
            <person name="Jeske O."/>
            <person name="Meyerdierks A."/>
            <person name="Storesund J.E."/>
            <person name="Kallscheuer N."/>
            <person name="Luecker S."/>
            <person name="Lage O.M."/>
            <person name="Pohl T."/>
            <person name="Merkel B.J."/>
            <person name="Hornburger P."/>
            <person name="Mueller R.-W."/>
            <person name="Bruemmer F."/>
            <person name="Labrenz M."/>
            <person name="Spormann A.M."/>
            <person name="Op den Camp H."/>
            <person name="Overmann J."/>
            <person name="Amann R."/>
            <person name="Jetten M.S.M."/>
            <person name="Mascher T."/>
            <person name="Medema M.H."/>
            <person name="Devos D.P."/>
            <person name="Kaster A.-K."/>
            <person name="Ovreas L."/>
            <person name="Rohde M."/>
            <person name="Galperin M.Y."/>
            <person name="Jogler C."/>
        </authorList>
    </citation>
    <scope>NUCLEOTIDE SEQUENCE [LARGE SCALE GENOMIC DNA]</scope>
    <source>
        <strain evidence="4 5">OJF2</strain>
    </source>
</reference>
<dbReference type="NCBIfam" id="TIGR04294">
    <property type="entry name" value="pre_pil_HX9DG"/>
    <property type="match status" value="1"/>
</dbReference>
<dbReference type="PANTHER" id="PTHR30093:SF2">
    <property type="entry name" value="TYPE II SECRETION SYSTEM PROTEIN H"/>
    <property type="match status" value="1"/>
</dbReference>
<evidence type="ECO:0000259" key="3">
    <source>
        <dbReference type="Pfam" id="PF07596"/>
    </source>
</evidence>
<evidence type="ECO:0000313" key="5">
    <source>
        <dbReference type="Proteomes" id="UP000324233"/>
    </source>
</evidence>
<gene>
    <name evidence="4" type="primary">epsG_1</name>
    <name evidence="4" type="ORF">OJF2_25900</name>
</gene>
<dbReference type="Pfam" id="PF07963">
    <property type="entry name" value="N_methyl"/>
    <property type="match status" value="1"/>
</dbReference>
<sequence length="411" mass="43660">MKGFEVRGRPAETAEGRGSPGPRGETGPIRRVPARGGFTLIELLVVIAIIAVLIALLLPAVQSAREAARRAQCVNNLKQLGLALANYEGANSCYPYGMARENTGPRSFSPNGYYVGSSLFVRLLPQLEQQVLANAYNTSLTNWVAENSTVGGTGLAALWCPSDGDIAGLKVSYPGWGWDGSTQVLTYTSYAGCMGNFCKVPVNVSSAGQHMAVLNQADGLFAYLGWPSISPPVSPNPIAPASPGSIRPATVASVTDGLSNTMAFGEKAHGKFNRAPDVNYSIDYVYNGAWVSGNFGDTLFTTLFPMNPFSRAGRDPNPNGDFFYSYDNQESNASIAASSFHPGGCNFAFADGSVRFLKDSIGSWPFDPATGKPTNVGYDSSTCLFSVQPVPGVYQCLSTRSRGEIVSADQY</sequence>
<keyword evidence="2" id="KW-0812">Transmembrane</keyword>
<dbReference type="PANTHER" id="PTHR30093">
    <property type="entry name" value="GENERAL SECRETION PATHWAY PROTEIN G"/>
    <property type="match status" value="1"/>
</dbReference>
<keyword evidence="2" id="KW-0472">Membrane</keyword>
<keyword evidence="2" id="KW-1133">Transmembrane helix</keyword>
<keyword evidence="5" id="KW-1185">Reference proteome</keyword>
<evidence type="ECO:0000313" key="4">
    <source>
        <dbReference type="EMBL" id="QEH34057.1"/>
    </source>
</evidence>
<name>A0A5B9W1C2_9BACT</name>
<dbReference type="NCBIfam" id="TIGR02532">
    <property type="entry name" value="IV_pilin_GFxxxE"/>
    <property type="match status" value="1"/>
</dbReference>
<dbReference type="InterPro" id="IPR012902">
    <property type="entry name" value="N_methyl_site"/>
</dbReference>
<dbReference type="InterPro" id="IPR027558">
    <property type="entry name" value="Pre_pil_HX9DG_C"/>
</dbReference>
<dbReference type="Proteomes" id="UP000324233">
    <property type="component" value="Chromosome"/>
</dbReference>
<accession>A0A5B9W1C2</accession>
<feature type="region of interest" description="Disordered" evidence="1">
    <location>
        <begin position="1"/>
        <end position="30"/>
    </location>
</feature>
<dbReference type="InterPro" id="IPR011453">
    <property type="entry name" value="DUF1559"/>
</dbReference>
<proteinExistence type="predicted"/>
<dbReference type="KEGG" id="agv:OJF2_25900"/>
<dbReference type="OrthoDB" id="209901at2"/>
<dbReference type="InterPro" id="IPR045584">
    <property type="entry name" value="Pilin-like"/>
</dbReference>
<feature type="compositionally biased region" description="Basic and acidic residues" evidence="1">
    <location>
        <begin position="1"/>
        <end position="15"/>
    </location>
</feature>
<evidence type="ECO:0000256" key="1">
    <source>
        <dbReference type="SAM" id="MobiDB-lite"/>
    </source>
</evidence>
<dbReference type="Gene3D" id="3.30.700.10">
    <property type="entry name" value="Glycoprotein, Type 4 Pilin"/>
    <property type="match status" value="1"/>
</dbReference>
<feature type="domain" description="DUF1559" evidence="3">
    <location>
        <begin position="62"/>
        <end position="361"/>
    </location>
</feature>
<feature type="transmembrane region" description="Helical" evidence="2">
    <location>
        <begin position="40"/>
        <end position="61"/>
    </location>
</feature>
<dbReference type="Pfam" id="PF07596">
    <property type="entry name" value="SBP_bac_10"/>
    <property type="match status" value="1"/>
</dbReference>
<dbReference type="SUPFAM" id="SSF54523">
    <property type="entry name" value="Pili subunits"/>
    <property type="match status" value="1"/>
</dbReference>
<dbReference type="EMBL" id="CP042997">
    <property type="protein sequence ID" value="QEH34057.1"/>
    <property type="molecule type" value="Genomic_DNA"/>
</dbReference>
<protein>
    <submittedName>
        <fullName evidence="4">Type II secretion system protein G</fullName>
    </submittedName>
</protein>
<evidence type="ECO:0000256" key="2">
    <source>
        <dbReference type="SAM" id="Phobius"/>
    </source>
</evidence>